<accession>A0A9P0HTM3</accession>
<dbReference type="Proteomes" id="UP001152798">
    <property type="component" value="Chromosome 7"/>
</dbReference>
<protein>
    <submittedName>
        <fullName evidence="2">Uncharacterized protein</fullName>
    </submittedName>
</protein>
<proteinExistence type="predicted"/>
<keyword evidence="1" id="KW-0812">Transmembrane</keyword>
<sequence length="67" mass="7974">MQNDTARIRHSASDKTAGYCIIRHDVYRTIKLFLSVRQVPNSVRSPIYWFVISKELIYLTMYISFFL</sequence>
<reference evidence="2" key="1">
    <citation type="submission" date="2022-01" db="EMBL/GenBank/DDBJ databases">
        <authorList>
            <person name="King R."/>
        </authorList>
    </citation>
    <scope>NUCLEOTIDE SEQUENCE</scope>
</reference>
<keyword evidence="1" id="KW-1133">Transmembrane helix</keyword>
<feature type="transmembrane region" description="Helical" evidence="1">
    <location>
        <begin position="47"/>
        <end position="65"/>
    </location>
</feature>
<keyword evidence="1" id="KW-0472">Membrane</keyword>
<keyword evidence="3" id="KW-1185">Reference proteome</keyword>
<organism evidence="2 3">
    <name type="scientific">Nezara viridula</name>
    <name type="common">Southern green stink bug</name>
    <name type="synonym">Cimex viridulus</name>
    <dbReference type="NCBI Taxonomy" id="85310"/>
    <lineage>
        <taxon>Eukaryota</taxon>
        <taxon>Metazoa</taxon>
        <taxon>Ecdysozoa</taxon>
        <taxon>Arthropoda</taxon>
        <taxon>Hexapoda</taxon>
        <taxon>Insecta</taxon>
        <taxon>Pterygota</taxon>
        <taxon>Neoptera</taxon>
        <taxon>Paraneoptera</taxon>
        <taxon>Hemiptera</taxon>
        <taxon>Heteroptera</taxon>
        <taxon>Panheteroptera</taxon>
        <taxon>Pentatomomorpha</taxon>
        <taxon>Pentatomoidea</taxon>
        <taxon>Pentatomidae</taxon>
        <taxon>Pentatominae</taxon>
        <taxon>Nezara</taxon>
    </lineage>
</organism>
<evidence type="ECO:0000256" key="1">
    <source>
        <dbReference type="SAM" id="Phobius"/>
    </source>
</evidence>
<dbReference type="AlphaFoldDB" id="A0A9P0HTM3"/>
<evidence type="ECO:0000313" key="2">
    <source>
        <dbReference type="EMBL" id="CAH1408062.1"/>
    </source>
</evidence>
<name>A0A9P0HTM3_NEZVI</name>
<gene>
    <name evidence="2" type="ORF">NEZAVI_LOCUS15658</name>
</gene>
<dbReference type="EMBL" id="OV725083">
    <property type="protein sequence ID" value="CAH1408062.1"/>
    <property type="molecule type" value="Genomic_DNA"/>
</dbReference>
<evidence type="ECO:0000313" key="3">
    <source>
        <dbReference type="Proteomes" id="UP001152798"/>
    </source>
</evidence>